<protein>
    <submittedName>
        <fullName evidence="2">CTP synthase N-terminal domain-containing protein</fullName>
    </submittedName>
</protein>
<reference evidence="2" key="1">
    <citation type="submission" date="2022-11" db="UniProtKB">
        <authorList>
            <consortium name="WormBaseParasite"/>
        </authorList>
    </citation>
    <scope>IDENTIFICATION</scope>
</reference>
<dbReference type="WBParaSite" id="PS1159_v2.g22692.t1">
    <property type="protein sequence ID" value="PS1159_v2.g22692.t1"/>
    <property type="gene ID" value="PS1159_v2.g22692"/>
</dbReference>
<proteinExistence type="predicted"/>
<dbReference type="Proteomes" id="UP000887580">
    <property type="component" value="Unplaced"/>
</dbReference>
<evidence type="ECO:0000313" key="1">
    <source>
        <dbReference type="Proteomes" id="UP000887580"/>
    </source>
</evidence>
<evidence type="ECO:0000313" key="2">
    <source>
        <dbReference type="WBParaSite" id="PS1159_v2.g22692.t1"/>
    </source>
</evidence>
<sequence>MGEVFVLDDGGEVDLDFGNYESFLNICLTKDNNITTGKIYKKIEFDERQGKYLGKCVQIVPHFTTAIKEWVEEVAKRPVDGTNHRPDIVIVELGGTADDMESSPFMNALADFTHPDHCSRFMHIHVSLLIDLKSSGEVKTKPLQRSVEVTRRFGLLPDIIICRSERQISMAIKEKIANSCRIKLEQVIGVQDVTNIFRVPLLLMQQNILDGIKIRLNLSSSPAATALKNCPNILQWTQLADL</sequence>
<organism evidence="1 2">
    <name type="scientific">Panagrolaimus sp. PS1159</name>
    <dbReference type="NCBI Taxonomy" id="55785"/>
    <lineage>
        <taxon>Eukaryota</taxon>
        <taxon>Metazoa</taxon>
        <taxon>Ecdysozoa</taxon>
        <taxon>Nematoda</taxon>
        <taxon>Chromadorea</taxon>
        <taxon>Rhabditida</taxon>
        <taxon>Tylenchina</taxon>
        <taxon>Panagrolaimomorpha</taxon>
        <taxon>Panagrolaimoidea</taxon>
        <taxon>Panagrolaimidae</taxon>
        <taxon>Panagrolaimus</taxon>
    </lineage>
</organism>
<name>A0AC35FZY9_9BILA</name>
<accession>A0AC35FZY9</accession>